<evidence type="ECO:0000313" key="2">
    <source>
        <dbReference type="EMBL" id="RMN10697.1"/>
    </source>
</evidence>
<dbReference type="PANTHER" id="PTHR11895">
    <property type="entry name" value="TRANSAMIDASE"/>
    <property type="match status" value="1"/>
</dbReference>
<accession>A0A0P9LQZ0</accession>
<comment type="caution">
    <text evidence="2">The sequence shown here is derived from an EMBL/GenBank/DDBJ whole genome shotgun (WGS) entry which is preliminary data.</text>
</comment>
<dbReference type="SUPFAM" id="SSF75304">
    <property type="entry name" value="Amidase signature (AS) enzymes"/>
    <property type="match status" value="1"/>
</dbReference>
<dbReference type="FunFam" id="3.90.1300.10:FF:000015">
    <property type="entry name" value="Amidase"/>
    <property type="match status" value="1"/>
</dbReference>
<dbReference type="Pfam" id="PF01425">
    <property type="entry name" value="Amidase"/>
    <property type="match status" value="1"/>
</dbReference>
<feature type="domain" description="Amidase" evidence="1">
    <location>
        <begin position="113"/>
        <end position="535"/>
    </location>
</feature>
<dbReference type="Gene3D" id="1.10.20.60">
    <property type="entry name" value="Glu-tRNAGln amidotransferase C subunit, N-terminal domain"/>
    <property type="match status" value="1"/>
</dbReference>
<protein>
    <submittedName>
        <fullName evidence="2">Amidase</fullName>
    </submittedName>
</protein>
<dbReference type="InterPro" id="IPR036928">
    <property type="entry name" value="AS_sf"/>
</dbReference>
<dbReference type="Gene3D" id="3.90.1300.10">
    <property type="entry name" value="Amidase signature (AS) domain"/>
    <property type="match status" value="1"/>
</dbReference>
<gene>
    <name evidence="2" type="ORF">ALQ65_00927</name>
</gene>
<dbReference type="InterPro" id="IPR023631">
    <property type="entry name" value="Amidase_dom"/>
</dbReference>
<dbReference type="PANTHER" id="PTHR11895:SF170">
    <property type="entry name" value="AMIDASE"/>
    <property type="match status" value="1"/>
</dbReference>
<dbReference type="NCBIfam" id="NF005565">
    <property type="entry name" value="PRK07235.1"/>
    <property type="match status" value="1"/>
</dbReference>
<evidence type="ECO:0000259" key="1">
    <source>
        <dbReference type="Pfam" id="PF01425"/>
    </source>
</evidence>
<dbReference type="InterPro" id="IPR000120">
    <property type="entry name" value="Amidase"/>
</dbReference>
<dbReference type="AlphaFoldDB" id="A0A0P9LQZ0"/>
<dbReference type="RefSeq" id="WP_174518438.1">
    <property type="nucleotide sequence ID" value="NZ_LJPZ01000081.1"/>
</dbReference>
<dbReference type="Proteomes" id="UP000271468">
    <property type="component" value="Unassembled WGS sequence"/>
</dbReference>
<dbReference type="PROSITE" id="PS00571">
    <property type="entry name" value="AMIDASES"/>
    <property type="match status" value="1"/>
</dbReference>
<dbReference type="EMBL" id="RBOV01000234">
    <property type="protein sequence ID" value="RMN10697.1"/>
    <property type="molecule type" value="Genomic_DNA"/>
</dbReference>
<reference evidence="2 3" key="1">
    <citation type="submission" date="2018-08" db="EMBL/GenBank/DDBJ databases">
        <title>Recombination of ecologically and evolutionarily significant loci maintains genetic cohesion in the Pseudomonas syringae species complex.</title>
        <authorList>
            <person name="Dillon M."/>
            <person name="Thakur S."/>
            <person name="Almeida R.N.D."/>
            <person name="Weir B.S."/>
            <person name="Guttman D.S."/>
        </authorList>
    </citation>
    <scope>NUCLEOTIDE SEQUENCE [LARGE SCALE GENOMIC DNA]</scope>
    <source>
        <strain evidence="2 3">ICMP 12341</strain>
    </source>
</reference>
<name>A0A0P9LQZ0_9PSED</name>
<evidence type="ECO:0000313" key="3">
    <source>
        <dbReference type="Proteomes" id="UP000271468"/>
    </source>
</evidence>
<dbReference type="InterPro" id="IPR020556">
    <property type="entry name" value="Amidase_CS"/>
</dbReference>
<proteinExistence type="predicted"/>
<organism evidence="2 3">
    <name type="scientific">Pseudomonas syringae pv. coriandricola</name>
    <dbReference type="NCBI Taxonomy" id="264453"/>
    <lineage>
        <taxon>Bacteria</taxon>
        <taxon>Pseudomonadati</taxon>
        <taxon>Pseudomonadota</taxon>
        <taxon>Gammaproteobacteria</taxon>
        <taxon>Pseudomonadales</taxon>
        <taxon>Pseudomonadaceae</taxon>
        <taxon>Pseudomonas</taxon>
    </lineage>
</organism>
<dbReference type="GO" id="GO:0003824">
    <property type="term" value="F:catalytic activity"/>
    <property type="evidence" value="ECO:0007669"/>
    <property type="project" value="InterPro"/>
</dbReference>
<sequence>MEHRVATGMDNDVLRIEPRPVHAAPAAPANDCPTSGGPYRYLENIMSVKRPVKADFLIAAQDHGYDLSDSQIESFLSLADETLTSYEAIDALYAAHVAQPTPVREHSKPADADNLHGAWYVKTHIAGAAGGPLAGRTVVIKDNVSVAGVPMANGSLSLDGYVPSEDATVVKRLLAAGATVVGKSVCEDLCFSGASFTSASGAVKNPWDLTRNAGGSSSGSAVLVSLQEVDMAIGGDQGGSIRMPSAWSGIVGHKPTYSLVPYTGAFPIERTIDHVGPMANNVRDCAVMLDVIAGADGLDSRQKNPPAVSCVATLDQGVAGLKIGLLREGFAIPGMSEPQVDALVKAAVAQLESLGATVGEASAPWHHGVALDLWNVIATDGAAYQMLQGNGYGMNVDGYYDPEIMSYFGAKRREHANALSSSVRAVALTGHYSLKNLHGASYAKARMLVPELTRQYDEAFKDFDVLVMPTMPFVATPLTAADAPIEEYVHSALNMLANTAPFDLTGHPATSIPAGLADGLPVAMMIVAPRFQDALALRVAQAYEQVRGVFPRPPRG</sequence>